<comment type="caution">
    <text evidence="1">The sequence shown here is derived from an EMBL/GenBank/DDBJ whole genome shotgun (WGS) entry which is preliminary data.</text>
</comment>
<reference evidence="1 2" key="1">
    <citation type="submission" date="2019-04" db="EMBL/GenBank/DDBJ databases">
        <title>Aspergillus burnettii sp. nov., novel species from soil in southeast Queensland.</title>
        <authorList>
            <person name="Gilchrist C.L.M."/>
            <person name="Pitt J.I."/>
            <person name="Lange L."/>
            <person name="Lacey H.J."/>
            <person name="Vuong D."/>
            <person name="Midgley D.J."/>
            <person name="Greenfield P."/>
            <person name="Bradbury M."/>
            <person name="Lacey E."/>
            <person name="Busk P.K."/>
            <person name="Pilgaard B."/>
            <person name="Chooi Y.H."/>
            <person name="Piggott A.M."/>
        </authorList>
    </citation>
    <scope>NUCLEOTIDE SEQUENCE [LARGE SCALE GENOMIC DNA]</scope>
    <source>
        <strain evidence="1 2">FRR 5400</strain>
    </source>
</reference>
<name>A0A8H5ZXJ0_PETAA</name>
<sequence>MVKMRFAVSNRDWNILAILATISGDWHRFESFRYEDIGNQHFPAMAFMCSPRILSRLRLVISARKTAKRPFKGTLQEALLAVKFVRQNLNNRTLLETADSFTMRARKVERLLGSWPQYQVDTRLVEVVESIHRLQQIGGLADLIRTILNKDMSPTSRKSLLSIVSKVARYWEVARFL</sequence>
<dbReference type="AlphaFoldDB" id="A0A8H5ZXJ0"/>
<evidence type="ECO:0000313" key="2">
    <source>
        <dbReference type="Proteomes" id="UP000541154"/>
    </source>
</evidence>
<gene>
    <name evidence="1" type="ORF">ETB97_008573</name>
</gene>
<evidence type="ECO:0000313" key="1">
    <source>
        <dbReference type="EMBL" id="KAF5855718.1"/>
    </source>
</evidence>
<keyword evidence="2" id="KW-1185">Reference proteome</keyword>
<proteinExistence type="predicted"/>
<protein>
    <submittedName>
        <fullName evidence="1">Uncharacterized protein</fullName>
    </submittedName>
</protein>
<dbReference type="EMBL" id="SPNV01000394">
    <property type="protein sequence ID" value="KAF5855718.1"/>
    <property type="molecule type" value="Genomic_DNA"/>
</dbReference>
<dbReference type="Proteomes" id="UP000541154">
    <property type="component" value="Unassembled WGS sequence"/>
</dbReference>
<organism evidence="1 2">
    <name type="scientific">Petromyces alliaceus</name>
    <name type="common">Aspergillus alliaceus</name>
    <dbReference type="NCBI Taxonomy" id="209559"/>
    <lineage>
        <taxon>Eukaryota</taxon>
        <taxon>Fungi</taxon>
        <taxon>Dikarya</taxon>
        <taxon>Ascomycota</taxon>
        <taxon>Pezizomycotina</taxon>
        <taxon>Eurotiomycetes</taxon>
        <taxon>Eurotiomycetidae</taxon>
        <taxon>Eurotiales</taxon>
        <taxon>Aspergillaceae</taxon>
        <taxon>Aspergillus</taxon>
        <taxon>Aspergillus subgen. Circumdati</taxon>
    </lineage>
</organism>
<accession>A0A8H5ZXJ0</accession>